<dbReference type="EMBL" id="CAJFDI010000003">
    <property type="protein sequence ID" value="CAD5220749.1"/>
    <property type="molecule type" value="Genomic_DNA"/>
</dbReference>
<evidence type="ECO:0000313" key="8">
    <source>
        <dbReference type="Proteomes" id="UP000659654"/>
    </source>
</evidence>
<dbReference type="PROSITE" id="PS50002">
    <property type="entry name" value="SH3"/>
    <property type="match status" value="1"/>
</dbReference>
<feature type="compositionally biased region" description="Polar residues" evidence="3">
    <location>
        <begin position="331"/>
        <end position="340"/>
    </location>
</feature>
<dbReference type="WBParaSite" id="BXY_1671100.1">
    <property type="protein sequence ID" value="BXY_1671100.1"/>
    <property type="gene ID" value="BXY_1671100"/>
</dbReference>
<dbReference type="AlphaFoldDB" id="A0A1I7SUI9"/>
<organism evidence="7 9">
    <name type="scientific">Bursaphelenchus xylophilus</name>
    <name type="common">Pinewood nematode worm</name>
    <name type="synonym">Aphelenchoides xylophilus</name>
    <dbReference type="NCBI Taxonomy" id="6326"/>
    <lineage>
        <taxon>Eukaryota</taxon>
        <taxon>Metazoa</taxon>
        <taxon>Ecdysozoa</taxon>
        <taxon>Nematoda</taxon>
        <taxon>Chromadorea</taxon>
        <taxon>Rhabditida</taxon>
        <taxon>Tylenchina</taxon>
        <taxon>Tylenchomorpha</taxon>
        <taxon>Aphelenchoidea</taxon>
        <taxon>Aphelenchoididae</taxon>
        <taxon>Bursaphelenchus</taxon>
    </lineage>
</organism>
<dbReference type="CDD" id="cd00174">
    <property type="entry name" value="SH3"/>
    <property type="match status" value="1"/>
</dbReference>
<evidence type="ECO:0000259" key="4">
    <source>
        <dbReference type="PROSITE" id="PS50002"/>
    </source>
</evidence>
<evidence type="ECO:0000313" key="9">
    <source>
        <dbReference type="WBParaSite" id="BXY_1671100.1"/>
    </source>
</evidence>
<dbReference type="OrthoDB" id="10255964at2759"/>
<feature type="compositionally biased region" description="Basic and acidic residues" evidence="3">
    <location>
        <begin position="390"/>
        <end position="399"/>
    </location>
</feature>
<dbReference type="SMART" id="SM00326">
    <property type="entry name" value="SH3"/>
    <property type="match status" value="1"/>
</dbReference>
<feature type="region of interest" description="Disordered" evidence="3">
    <location>
        <begin position="322"/>
        <end position="345"/>
    </location>
</feature>
<protein>
    <submittedName>
        <fullName evidence="5">(pine wood nematode) hypothetical protein</fullName>
    </submittedName>
    <submittedName>
        <fullName evidence="9">SH3 domain-containing protein</fullName>
    </submittedName>
</protein>
<sequence>MTAIDSFSTPDLYRRIQTGFAPAVRTVAQTGVDLQTHHTEYQKSIEVHLKALKSLAESGEGPFEQANQFCKELSDITVVFEKMQICEEQWFKAFVNLLTAIVRFSETEKERVKEMTHRYFKDEKNAAKHSKRTQNPTELSAFHQEQYRQAQKQYCQRYAYFAKNYLELLRKLKESYKAKIEIAENQLLISDSAEALKNLEEVVNINDTLRSKISVAVLGENRDNRSEIGQSLKSRQGTQYSAQTQEVKADQPEEEETIFRVSEEAVPENHRINVESNEAYHNEIIATHEDEEEHPVIVTQEVKEEVTEKPNNVYVVHTTTTYTRSERGSTKNHSSPSTPHSVRRVERVPSIPASVQTDDKVVPIVPISVRSEAKVVNSNEVKSHSPVNERTSRNYLEEERPETHEYEYLAGGAKRHKVLPPGIYKPTPIMGLVPKESNGFDKYPDRYERFENKYQNASYHPQVVRPNVYDTDRPSGHSRQNSDFFAYHSRNQSTDSANVYNPIPLPGLHNSRQPPPKYIKPSEAPRPIFSTSNYGRWLEVVTSYEAQGEHQLSLTAGDRIKLIKSGTRGWVLGRTIEGRQGWYPAKFLRLN</sequence>
<dbReference type="InterPro" id="IPR001452">
    <property type="entry name" value="SH3_domain"/>
</dbReference>
<keyword evidence="1 2" id="KW-0728">SH3 domain</keyword>
<dbReference type="Proteomes" id="UP000095284">
    <property type="component" value="Unplaced"/>
</dbReference>
<dbReference type="Pfam" id="PF00018">
    <property type="entry name" value="SH3_1"/>
    <property type="match status" value="1"/>
</dbReference>
<dbReference type="EMBL" id="CAJFCV020000003">
    <property type="protein sequence ID" value="CAG9107077.1"/>
    <property type="molecule type" value="Genomic_DNA"/>
</dbReference>
<dbReference type="Gene3D" id="2.30.30.40">
    <property type="entry name" value="SH3 Domains"/>
    <property type="match status" value="1"/>
</dbReference>
<feature type="compositionally biased region" description="Polar residues" evidence="3">
    <location>
        <begin position="227"/>
        <end position="246"/>
    </location>
</feature>
<reference evidence="9" key="1">
    <citation type="submission" date="2016-11" db="UniProtKB">
        <authorList>
            <consortium name="WormBaseParasite"/>
        </authorList>
    </citation>
    <scope>IDENTIFICATION</scope>
</reference>
<accession>A0A1I7SUI9</accession>
<feature type="region of interest" description="Disordered" evidence="3">
    <location>
        <begin position="224"/>
        <end position="254"/>
    </location>
</feature>
<evidence type="ECO:0000313" key="5">
    <source>
        <dbReference type="EMBL" id="CAD5220749.1"/>
    </source>
</evidence>
<feature type="domain" description="SH3" evidence="4">
    <location>
        <begin position="533"/>
        <end position="591"/>
    </location>
</feature>
<dbReference type="eggNOG" id="ENOG502TGDE">
    <property type="taxonomic scope" value="Eukaryota"/>
</dbReference>
<evidence type="ECO:0000256" key="3">
    <source>
        <dbReference type="SAM" id="MobiDB-lite"/>
    </source>
</evidence>
<feature type="compositionally biased region" description="Polar residues" evidence="3">
    <location>
        <begin position="380"/>
        <end position="389"/>
    </location>
</feature>
<dbReference type="Proteomes" id="UP000659654">
    <property type="component" value="Unassembled WGS sequence"/>
</dbReference>
<reference evidence="6" key="2">
    <citation type="submission" date="2020-08" db="EMBL/GenBank/DDBJ databases">
        <authorList>
            <person name="Kikuchi T."/>
        </authorList>
    </citation>
    <scope>NUCLEOTIDE SEQUENCE</scope>
    <source>
        <strain evidence="5">Ka4C1</strain>
    </source>
</reference>
<feature type="region of interest" description="Disordered" evidence="3">
    <location>
        <begin position="380"/>
        <end position="399"/>
    </location>
</feature>
<dbReference type="SUPFAM" id="SSF50044">
    <property type="entry name" value="SH3-domain"/>
    <property type="match status" value="1"/>
</dbReference>
<dbReference type="InterPro" id="IPR036028">
    <property type="entry name" value="SH3-like_dom_sf"/>
</dbReference>
<evidence type="ECO:0000256" key="2">
    <source>
        <dbReference type="PROSITE-ProRule" id="PRU00192"/>
    </source>
</evidence>
<evidence type="ECO:0000313" key="6">
    <source>
        <dbReference type="EMBL" id="CAG9107077.1"/>
    </source>
</evidence>
<evidence type="ECO:0000313" key="7">
    <source>
        <dbReference type="Proteomes" id="UP000095284"/>
    </source>
</evidence>
<dbReference type="SMR" id="A0A1I7SUI9"/>
<dbReference type="InterPro" id="IPR027267">
    <property type="entry name" value="AH/BAR_dom_sf"/>
</dbReference>
<name>A0A1I7SUI9_BURXY</name>
<evidence type="ECO:0000256" key="1">
    <source>
        <dbReference type="ARBA" id="ARBA00022443"/>
    </source>
</evidence>
<keyword evidence="8" id="KW-1185">Reference proteome</keyword>
<dbReference type="SUPFAM" id="SSF103657">
    <property type="entry name" value="BAR/IMD domain-like"/>
    <property type="match status" value="1"/>
</dbReference>
<gene>
    <name evidence="5" type="ORF">BXYJ_LOCUS6334</name>
</gene>
<dbReference type="Proteomes" id="UP000582659">
    <property type="component" value="Unassembled WGS sequence"/>
</dbReference>
<proteinExistence type="predicted"/>